<organism evidence="1">
    <name type="scientific">bioreactor metagenome</name>
    <dbReference type="NCBI Taxonomy" id="1076179"/>
    <lineage>
        <taxon>unclassified sequences</taxon>
        <taxon>metagenomes</taxon>
        <taxon>ecological metagenomes</taxon>
    </lineage>
</organism>
<name>A0A644ZC30_9ZZZZ</name>
<proteinExistence type="predicted"/>
<reference evidence="1" key="1">
    <citation type="submission" date="2019-08" db="EMBL/GenBank/DDBJ databases">
        <authorList>
            <person name="Kucharzyk K."/>
            <person name="Murdoch R.W."/>
            <person name="Higgins S."/>
            <person name="Loffler F."/>
        </authorList>
    </citation>
    <scope>NUCLEOTIDE SEQUENCE</scope>
</reference>
<dbReference type="EMBL" id="VSSQ01008285">
    <property type="protein sequence ID" value="MPM38436.1"/>
    <property type="molecule type" value="Genomic_DNA"/>
</dbReference>
<dbReference type="AlphaFoldDB" id="A0A644ZC30"/>
<comment type="caution">
    <text evidence="1">The sequence shown here is derived from an EMBL/GenBank/DDBJ whole genome shotgun (WGS) entry which is preliminary data.</text>
</comment>
<protein>
    <submittedName>
        <fullName evidence="1">Uncharacterized protein</fullName>
    </submittedName>
</protein>
<evidence type="ECO:0000313" key="1">
    <source>
        <dbReference type="EMBL" id="MPM38436.1"/>
    </source>
</evidence>
<accession>A0A644ZC30</accession>
<sequence length="273" mass="31140">MAGKNEEITVQLLHIDFLVRYALRSVQYNHSAMFVCEVDQRFRVEDKAKNVADLGKSYDFGLVIDFREIFFFKLTGFFIDIDIIQHCTGFLSNSLPGNQIGMMLSYGDDDAVAFFQMGFAVGTGNQIQAFRSITSINYFTCTLGINELANYFFRAIVGFRSCNSEYVRASVRITVLTAVIFIDSFQHRQRFLRGRTIVKIDKWPSGTDSLQYGKIITNQFNVHLYSPLASSLRRISSRASSCSDASRLSTIGRIRDSTIMRRASSWEKPRLIR</sequence>
<gene>
    <name evidence="1" type="ORF">SDC9_85065</name>
</gene>